<name>R1CQ48_9FIRM</name>
<dbReference type="STRING" id="1304284.L21TH_1136"/>
<dbReference type="RefSeq" id="WP_006311413.1">
    <property type="nucleotide sequence ID" value="NZ_ARZA01000115.1"/>
</dbReference>
<dbReference type="OrthoDB" id="1187707at2"/>
<dbReference type="Proteomes" id="UP000013378">
    <property type="component" value="Unassembled WGS sequence"/>
</dbReference>
<feature type="domain" description="DUF6973" evidence="1">
    <location>
        <begin position="153"/>
        <end position="277"/>
    </location>
</feature>
<sequence length="287" mass="33066">MKKILLSLLVFTLVVSGFTFSYGANSDMKYAETDEEIVQAEKMVNRILAKSEKKSKEMKFKTIKLSSVEEAVDILKKDGYPVNYNFVQLCKDIEKYKKTNKSKDTKHIVKHFNSITGLKEKPKKIKKLGLSFVDTVYAISYDDWARLTTAEKVLVVLYPAEAVIVNSCSQQAYTYTKEKFGYNGLGDKTDGYRHAMWNALMDARLDEHIAEAFSTAHEEKSEEELNQKAADGYYEYEHREMDLHNNAEGLECVSWYEIWPVLSDDTIKDRVSEKLTNKSSDIIWLHD</sequence>
<evidence type="ECO:0000313" key="2">
    <source>
        <dbReference type="EMBL" id="EOD00806.1"/>
    </source>
</evidence>
<dbReference type="eggNOG" id="ENOG50330XS">
    <property type="taxonomic scope" value="Bacteria"/>
</dbReference>
<organism evidence="2 3">
    <name type="scientific">Caldisalinibacter kiritimatiensis</name>
    <dbReference type="NCBI Taxonomy" id="1304284"/>
    <lineage>
        <taxon>Bacteria</taxon>
        <taxon>Bacillati</taxon>
        <taxon>Bacillota</taxon>
        <taxon>Tissierellia</taxon>
        <taxon>Tissierellales</taxon>
        <taxon>Thermohalobacteraceae</taxon>
        <taxon>Caldisalinibacter</taxon>
    </lineage>
</organism>
<dbReference type="EMBL" id="ARZA01000115">
    <property type="protein sequence ID" value="EOD00806.1"/>
    <property type="molecule type" value="Genomic_DNA"/>
</dbReference>
<evidence type="ECO:0000313" key="3">
    <source>
        <dbReference type="Proteomes" id="UP000013378"/>
    </source>
</evidence>
<proteinExistence type="predicted"/>
<accession>R1CQ48</accession>
<dbReference type="AlphaFoldDB" id="R1CQ48"/>
<keyword evidence="3" id="KW-1185">Reference proteome</keyword>
<protein>
    <recommendedName>
        <fullName evidence="1">DUF6973 domain-containing protein</fullName>
    </recommendedName>
</protein>
<comment type="caution">
    <text evidence="2">The sequence shown here is derived from an EMBL/GenBank/DDBJ whole genome shotgun (WGS) entry which is preliminary data.</text>
</comment>
<reference evidence="2 3" key="1">
    <citation type="journal article" date="2015" name="Geomicrobiol. J.">
        <title>Caldisalinibacter kiritimatiensis gen. nov., sp. nov., a moderately thermohalophilic thiosulfate-reducing bacterium from a hypersaline microbial mat.</title>
        <authorList>
            <person name="Ben Hania W."/>
            <person name="Joseph M."/>
            <person name="Fiebig A."/>
            <person name="Bunk B."/>
            <person name="Klenk H.-P."/>
            <person name="Fardeau M.-L."/>
            <person name="Spring S."/>
        </authorList>
    </citation>
    <scope>NUCLEOTIDE SEQUENCE [LARGE SCALE GENOMIC DNA]</scope>
    <source>
        <strain evidence="2 3">L21-TH-D2</strain>
    </source>
</reference>
<dbReference type="Pfam" id="PF22322">
    <property type="entry name" value="DUF6973"/>
    <property type="match status" value="1"/>
</dbReference>
<dbReference type="InterPro" id="IPR054246">
    <property type="entry name" value="DUF6973"/>
</dbReference>
<gene>
    <name evidence="2" type="ORF">L21TH_1136</name>
</gene>
<evidence type="ECO:0000259" key="1">
    <source>
        <dbReference type="Pfam" id="PF22322"/>
    </source>
</evidence>